<evidence type="ECO:0000256" key="5">
    <source>
        <dbReference type="ARBA" id="ARBA00022801"/>
    </source>
</evidence>
<comment type="similarity">
    <text evidence="7">Belongs to the RnpA family.</text>
</comment>
<keyword evidence="6 7" id="KW-0694">RNA-binding</keyword>
<evidence type="ECO:0000256" key="3">
    <source>
        <dbReference type="ARBA" id="ARBA00022722"/>
    </source>
</evidence>
<dbReference type="PROSITE" id="PS00648">
    <property type="entry name" value="RIBONUCLEASE_P"/>
    <property type="match status" value="1"/>
</dbReference>
<protein>
    <recommendedName>
        <fullName evidence="7 8">Ribonuclease P protein component</fullName>
        <shortName evidence="7">RNase P protein</shortName>
        <shortName evidence="7">RNaseP protein</shortName>
        <ecNumber evidence="7 8">3.1.26.5</ecNumber>
    </recommendedName>
    <alternativeName>
        <fullName evidence="7">Protein C5</fullName>
    </alternativeName>
</protein>
<dbReference type="Proteomes" id="UP000191094">
    <property type="component" value="Unassembled WGS sequence"/>
</dbReference>
<dbReference type="PANTHER" id="PTHR33992:SF1">
    <property type="entry name" value="RIBONUCLEASE P PROTEIN COMPONENT"/>
    <property type="match status" value="1"/>
</dbReference>
<evidence type="ECO:0000256" key="6">
    <source>
        <dbReference type="ARBA" id="ARBA00022884"/>
    </source>
</evidence>
<dbReference type="RefSeq" id="WP_078306410.1">
    <property type="nucleotide sequence ID" value="NZ_CP147511.1"/>
</dbReference>
<evidence type="ECO:0000256" key="4">
    <source>
        <dbReference type="ARBA" id="ARBA00022759"/>
    </source>
</evidence>
<dbReference type="GO" id="GO:0000049">
    <property type="term" value="F:tRNA binding"/>
    <property type="evidence" value="ECO:0007669"/>
    <property type="project" value="UniProtKB-UniRule"/>
</dbReference>
<name>A0A1T0CJX6_9GAMM</name>
<comment type="caution">
    <text evidence="9">The sequence shown here is derived from an EMBL/GenBank/DDBJ whole genome shotgun (WGS) entry which is preliminary data.</text>
</comment>
<dbReference type="PANTHER" id="PTHR33992">
    <property type="entry name" value="RIBONUCLEASE P PROTEIN COMPONENT"/>
    <property type="match status" value="1"/>
</dbReference>
<dbReference type="SUPFAM" id="SSF54211">
    <property type="entry name" value="Ribosomal protein S5 domain 2-like"/>
    <property type="match status" value="1"/>
</dbReference>
<gene>
    <name evidence="7" type="primary">rnpA</name>
    <name evidence="9" type="ORF">B0682_01885</name>
</gene>
<dbReference type="HAMAP" id="MF_00227">
    <property type="entry name" value="RNase_P"/>
    <property type="match status" value="1"/>
</dbReference>
<evidence type="ECO:0000256" key="7">
    <source>
        <dbReference type="HAMAP-Rule" id="MF_00227"/>
    </source>
</evidence>
<dbReference type="Gene3D" id="3.30.230.10">
    <property type="match status" value="1"/>
</dbReference>
<dbReference type="InterPro" id="IPR000100">
    <property type="entry name" value="RNase_P"/>
</dbReference>
<dbReference type="EC" id="3.1.26.5" evidence="7 8"/>
<dbReference type="InterPro" id="IPR014721">
    <property type="entry name" value="Ribsml_uS5_D2-typ_fold_subgr"/>
</dbReference>
<dbReference type="InterPro" id="IPR020568">
    <property type="entry name" value="Ribosomal_Su5_D2-typ_SF"/>
</dbReference>
<proteinExistence type="inferred from homology"/>
<keyword evidence="4 7" id="KW-0255">Endonuclease</keyword>
<keyword evidence="3 7" id="KW-0540">Nuclease</keyword>
<dbReference type="GO" id="GO:0030677">
    <property type="term" value="C:ribonuclease P complex"/>
    <property type="evidence" value="ECO:0007669"/>
    <property type="project" value="TreeGrafter"/>
</dbReference>
<comment type="subunit">
    <text evidence="7">Consists of a catalytic RNA component (M1 or rnpB) and a protein subunit.</text>
</comment>
<keyword evidence="5 7" id="KW-0378">Hydrolase</keyword>
<organism evidence="9 10">
    <name type="scientific">Lwoffella lincolnii</name>
    <dbReference type="NCBI Taxonomy" id="90241"/>
    <lineage>
        <taxon>Bacteria</taxon>
        <taxon>Pseudomonadati</taxon>
        <taxon>Pseudomonadota</taxon>
        <taxon>Gammaproteobacteria</taxon>
        <taxon>Moraxellales</taxon>
        <taxon>Moraxellaceae</taxon>
        <taxon>Lwoffella</taxon>
    </lineage>
</organism>
<dbReference type="STRING" id="90241.B0682_01885"/>
<comment type="catalytic activity">
    <reaction evidence="7">
        <text>Endonucleolytic cleavage of RNA, removing 5'-extranucleotides from tRNA precursor.</text>
        <dbReference type="EC" id="3.1.26.5"/>
    </reaction>
</comment>
<dbReference type="GO" id="GO:0001682">
    <property type="term" value="P:tRNA 5'-leader removal"/>
    <property type="evidence" value="ECO:0007669"/>
    <property type="project" value="UniProtKB-UniRule"/>
</dbReference>
<reference evidence="9 10" key="1">
    <citation type="submission" date="2017-02" db="EMBL/GenBank/DDBJ databases">
        <title>Draft genome sequence of Moraxella lincolnii CCUG 9405T type strain.</title>
        <authorList>
            <person name="Salva-Serra F."/>
            <person name="Engstrom-Jakobsson H."/>
            <person name="Thorell K."/>
            <person name="Jaen-Luchoro D."/>
            <person name="Gonzales-Siles L."/>
            <person name="Karlsson R."/>
            <person name="Yazdan S."/>
            <person name="Boulund F."/>
            <person name="Johnning A."/>
            <person name="Engstrand L."/>
            <person name="Kristiansson E."/>
            <person name="Moore E."/>
        </authorList>
    </citation>
    <scope>NUCLEOTIDE SEQUENCE [LARGE SCALE GENOMIC DNA]</scope>
    <source>
        <strain evidence="9 10">CCUG 9405</strain>
    </source>
</reference>
<evidence type="ECO:0000313" key="9">
    <source>
        <dbReference type="EMBL" id="OOS22559.1"/>
    </source>
</evidence>
<dbReference type="OrthoDB" id="9796422at2"/>
<evidence type="ECO:0000256" key="2">
    <source>
        <dbReference type="ARBA" id="ARBA00022694"/>
    </source>
</evidence>
<evidence type="ECO:0000256" key="8">
    <source>
        <dbReference type="NCBIfam" id="TIGR00188"/>
    </source>
</evidence>
<comment type="function">
    <text evidence="1 7">RNaseP catalyzes the removal of the 5'-leader sequence from pre-tRNA to produce the mature 5'-terminus. It can also cleave other RNA substrates such as 4.5S RNA. The protein component plays an auxiliary but essential role in vivo by binding to the 5'-leader sequence and broadening the substrate specificity of the ribozyme.</text>
</comment>
<dbReference type="EMBL" id="MUYT01000002">
    <property type="protein sequence ID" value="OOS22559.1"/>
    <property type="molecule type" value="Genomic_DNA"/>
</dbReference>
<keyword evidence="2 7" id="KW-0819">tRNA processing</keyword>
<evidence type="ECO:0000313" key="10">
    <source>
        <dbReference type="Proteomes" id="UP000191094"/>
    </source>
</evidence>
<dbReference type="InterPro" id="IPR020539">
    <property type="entry name" value="RNase_P_CS"/>
</dbReference>
<dbReference type="GO" id="GO:0004526">
    <property type="term" value="F:ribonuclease P activity"/>
    <property type="evidence" value="ECO:0007669"/>
    <property type="project" value="UniProtKB-UniRule"/>
</dbReference>
<evidence type="ECO:0000256" key="1">
    <source>
        <dbReference type="ARBA" id="ARBA00002663"/>
    </source>
</evidence>
<accession>A0A1T0CJX6</accession>
<sequence length="131" mass="15102">MITDSNTSHPHTSHTYPKAHRLLTAKQFKRVFDMVQFKAHTTHLLAFVVCNDQEQARLGLAITKKKVPTAVARNRLKRRIRENFRLYHNLPAVDMVVIVKQSPNHVADVQLTAEIQLLLQKISKRSCLNVR</sequence>
<keyword evidence="10" id="KW-1185">Reference proteome</keyword>
<dbReference type="Pfam" id="PF00825">
    <property type="entry name" value="Ribonuclease_P"/>
    <property type="match status" value="1"/>
</dbReference>
<dbReference type="GO" id="GO:0042781">
    <property type="term" value="F:3'-tRNA processing endoribonuclease activity"/>
    <property type="evidence" value="ECO:0007669"/>
    <property type="project" value="TreeGrafter"/>
</dbReference>
<dbReference type="NCBIfam" id="TIGR00188">
    <property type="entry name" value="rnpA"/>
    <property type="match status" value="1"/>
</dbReference>
<dbReference type="AlphaFoldDB" id="A0A1T0CJX6"/>